<name>A0A9W7L0P2_9STRA</name>
<dbReference type="GO" id="GO:0005737">
    <property type="term" value="C:cytoplasm"/>
    <property type="evidence" value="ECO:0007669"/>
    <property type="project" value="TreeGrafter"/>
</dbReference>
<dbReference type="Gene3D" id="3.10.50.40">
    <property type="match status" value="1"/>
</dbReference>
<evidence type="ECO:0000256" key="4">
    <source>
        <dbReference type="ARBA" id="ARBA00023235"/>
    </source>
</evidence>
<dbReference type="SMART" id="SM00028">
    <property type="entry name" value="TPR"/>
    <property type="match status" value="2"/>
</dbReference>
<gene>
    <name evidence="9" type="ORF">TrLO_g1547</name>
</gene>
<proteinExistence type="predicted"/>
<dbReference type="InterPro" id="IPR019734">
    <property type="entry name" value="TPR_rpt"/>
</dbReference>
<keyword evidence="6" id="KW-0802">TPR repeat</keyword>
<dbReference type="PROSITE" id="PS00170">
    <property type="entry name" value="CSA_PPIASE_1"/>
    <property type="match status" value="1"/>
</dbReference>
<dbReference type="InterPro" id="IPR011990">
    <property type="entry name" value="TPR-like_helical_dom_sf"/>
</dbReference>
<dbReference type="Pfam" id="PF00254">
    <property type="entry name" value="FKBP_C"/>
    <property type="match status" value="1"/>
</dbReference>
<dbReference type="GO" id="GO:0006457">
    <property type="term" value="P:protein folding"/>
    <property type="evidence" value="ECO:0007669"/>
    <property type="project" value="InterPro"/>
</dbReference>
<feature type="repeat" description="TPR" evidence="6">
    <location>
        <begin position="228"/>
        <end position="261"/>
    </location>
</feature>
<dbReference type="FunFam" id="2.40.100.10:FF:000022">
    <property type="entry name" value="Peptidyl-prolyl cis-trans isomerase CYP95"/>
    <property type="match status" value="1"/>
</dbReference>
<dbReference type="GO" id="GO:0003755">
    <property type="term" value="F:peptidyl-prolyl cis-trans isomerase activity"/>
    <property type="evidence" value="ECO:0007669"/>
    <property type="project" value="UniProtKB-KW"/>
</dbReference>
<dbReference type="PANTHER" id="PTHR11071:SF552">
    <property type="entry name" value="PEPTIDYL-PROLYL CIS-TRANS ISOMERASE CYP26-1"/>
    <property type="match status" value="1"/>
</dbReference>
<evidence type="ECO:0000259" key="7">
    <source>
        <dbReference type="PROSITE" id="PS50059"/>
    </source>
</evidence>
<dbReference type="InterPro" id="IPR002130">
    <property type="entry name" value="Cyclophilin-type_PPIase_dom"/>
</dbReference>
<dbReference type="SUPFAM" id="SSF50891">
    <property type="entry name" value="Cyclophilin-like"/>
    <property type="match status" value="1"/>
</dbReference>
<dbReference type="Pfam" id="PF00160">
    <property type="entry name" value="Pro_isomerase"/>
    <property type="match status" value="1"/>
</dbReference>
<dbReference type="EC" id="5.2.1.8" evidence="2 5"/>
<dbReference type="InterPro" id="IPR029000">
    <property type="entry name" value="Cyclophilin-like_dom_sf"/>
</dbReference>
<dbReference type="InterPro" id="IPR046357">
    <property type="entry name" value="PPIase_dom_sf"/>
</dbReference>
<dbReference type="Proteomes" id="UP001165122">
    <property type="component" value="Unassembled WGS sequence"/>
</dbReference>
<evidence type="ECO:0000259" key="8">
    <source>
        <dbReference type="PROSITE" id="PS50072"/>
    </source>
</evidence>
<organism evidence="9 10">
    <name type="scientific">Triparma laevis f. longispina</name>
    <dbReference type="NCBI Taxonomy" id="1714387"/>
    <lineage>
        <taxon>Eukaryota</taxon>
        <taxon>Sar</taxon>
        <taxon>Stramenopiles</taxon>
        <taxon>Ochrophyta</taxon>
        <taxon>Bolidophyceae</taxon>
        <taxon>Parmales</taxon>
        <taxon>Triparmaceae</taxon>
        <taxon>Triparma</taxon>
    </lineage>
</organism>
<evidence type="ECO:0000313" key="9">
    <source>
        <dbReference type="EMBL" id="GMI18125.1"/>
    </source>
</evidence>
<dbReference type="SUPFAM" id="SSF54534">
    <property type="entry name" value="FKBP-like"/>
    <property type="match status" value="1"/>
</dbReference>
<keyword evidence="3 5" id="KW-0697">Rotamase</keyword>
<evidence type="ECO:0000256" key="3">
    <source>
        <dbReference type="ARBA" id="ARBA00023110"/>
    </source>
</evidence>
<dbReference type="PROSITE" id="PS50059">
    <property type="entry name" value="FKBP_PPIASE"/>
    <property type="match status" value="1"/>
</dbReference>
<evidence type="ECO:0000256" key="2">
    <source>
        <dbReference type="ARBA" id="ARBA00013194"/>
    </source>
</evidence>
<feature type="domain" description="PPIase cyclophilin-type" evidence="8">
    <location>
        <begin position="316"/>
        <end position="480"/>
    </location>
</feature>
<dbReference type="EMBL" id="BRXW01000320">
    <property type="protein sequence ID" value="GMI18125.1"/>
    <property type="molecule type" value="Genomic_DNA"/>
</dbReference>
<feature type="domain" description="PPIase FKBP-type" evidence="7">
    <location>
        <begin position="39"/>
        <end position="129"/>
    </location>
</feature>
<dbReference type="PANTHER" id="PTHR11071">
    <property type="entry name" value="PEPTIDYL-PROLYL CIS-TRANS ISOMERASE"/>
    <property type="match status" value="1"/>
</dbReference>
<dbReference type="Gene3D" id="2.40.100.10">
    <property type="entry name" value="Cyclophilin-like"/>
    <property type="match status" value="1"/>
</dbReference>
<dbReference type="InterPro" id="IPR001179">
    <property type="entry name" value="PPIase_FKBP_dom"/>
</dbReference>
<keyword evidence="10" id="KW-1185">Reference proteome</keyword>
<dbReference type="SUPFAM" id="SSF48452">
    <property type="entry name" value="TPR-like"/>
    <property type="match status" value="1"/>
</dbReference>
<dbReference type="PROSITE" id="PS50072">
    <property type="entry name" value="CSA_PPIASE_2"/>
    <property type="match status" value="1"/>
</dbReference>
<sequence>MSAFTEGPEWIDISPNSDGGILKKVTTPGDPSSGFAQAGNEVQAHYTGYLNDPSGDKFDSSVDRGQVFKFAVGTGQVIKAWDVAFMAMHKGEKATIVLKSDYGYGDRGSPPKIPGGATLCFEVELLGFGEKEKEIWELSNEEKIEKCKKIKDEATGLFKEKRFAEAASLYDSVSEFFTDEDGAIEGEEADAIFTSCMSNAAMCYIKVKDYASAITSCSRVLKEQEEHVKCLYRRGVARLELGLLEEAKDDLMKAYKLAPTDKAVRTALADYKQKKKDAKAKDKAAYGGLFGKVSMYDEKKGPKVTLQPSENNPKVFFDMKQGEESLGKIVMQVYEDIVPKTAKNFIQLCTGEAGSTADGTPLHYKGSTFHRVIKDFMIQGGDFTNGNGTGGVSIYGEKFDDENFDLKHTEEGQLSMANAGPGTNGSQFFITSRDVPHLDGKHVVFGKVVEGMDIVRKIEDIEKGESDKPVVDIVVEDCGRVE</sequence>
<dbReference type="AlphaFoldDB" id="A0A9W7L0P2"/>
<dbReference type="CDD" id="cd01926">
    <property type="entry name" value="cyclophilin_ABH_like"/>
    <property type="match status" value="1"/>
</dbReference>
<comment type="caution">
    <text evidence="9">The sequence shown here is derived from an EMBL/GenBank/DDBJ whole genome shotgun (WGS) entry which is preliminary data.</text>
</comment>
<comment type="catalytic activity">
    <reaction evidence="1 5">
        <text>[protein]-peptidylproline (omega=180) = [protein]-peptidylproline (omega=0)</text>
        <dbReference type="Rhea" id="RHEA:16237"/>
        <dbReference type="Rhea" id="RHEA-COMP:10747"/>
        <dbReference type="Rhea" id="RHEA-COMP:10748"/>
        <dbReference type="ChEBI" id="CHEBI:83833"/>
        <dbReference type="ChEBI" id="CHEBI:83834"/>
        <dbReference type="EC" id="5.2.1.8"/>
    </reaction>
</comment>
<accession>A0A9W7L0P2</accession>
<reference evidence="10" key="1">
    <citation type="journal article" date="2023" name="Commun. Biol.">
        <title>Genome analysis of Parmales, the sister group of diatoms, reveals the evolutionary specialization of diatoms from phago-mixotrophs to photoautotrophs.</title>
        <authorList>
            <person name="Ban H."/>
            <person name="Sato S."/>
            <person name="Yoshikawa S."/>
            <person name="Yamada K."/>
            <person name="Nakamura Y."/>
            <person name="Ichinomiya M."/>
            <person name="Sato N."/>
            <person name="Blanc-Mathieu R."/>
            <person name="Endo H."/>
            <person name="Kuwata A."/>
            <person name="Ogata H."/>
        </authorList>
    </citation>
    <scope>NUCLEOTIDE SEQUENCE [LARGE SCALE GENOMIC DNA]</scope>
    <source>
        <strain evidence="10">NIES 3700</strain>
    </source>
</reference>
<dbReference type="OrthoDB" id="1902587at2759"/>
<keyword evidence="4 5" id="KW-0413">Isomerase</keyword>
<evidence type="ECO:0000256" key="6">
    <source>
        <dbReference type="PROSITE-ProRule" id="PRU00339"/>
    </source>
</evidence>
<dbReference type="PROSITE" id="PS50005">
    <property type="entry name" value="TPR"/>
    <property type="match status" value="1"/>
</dbReference>
<evidence type="ECO:0000256" key="1">
    <source>
        <dbReference type="ARBA" id="ARBA00000971"/>
    </source>
</evidence>
<dbReference type="GO" id="GO:0016018">
    <property type="term" value="F:cyclosporin A binding"/>
    <property type="evidence" value="ECO:0007669"/>
    <property type="project" value="TreeGrafter"/>
</dbReference>
<dbReference type="FunFam" id="3.10.50.40:FF:000006">
    <property type="entry name" value="Peptidyl-prolyl cis-trans isomerase"/>
    <property type="match status" value="1"/>
</dbReference>
<dbReference type="PRINTS" id="PR00153">
    <property type="entry name" value="CSAPPISMRASE"/>
</dbReference>
<dbReference type="Pfam" id="PF13181">
    <property type="entry name" value="TPR_8"/>
    <property type="match status" value="1"/>
</dbReference>
<dbReference type="InterPro" id="IPR020892">
    <property type="entry name" value="Cyclophilin-type_PPIase_CS"/>
</dbReference>
<evidence type="ECO:0000313" key="10">
    <source>
        <dbReference type="Proteomes" id="UP001165122"/>
    </source>
</evidence>
<protein>
    <recommendedName>
        <fullName evidence="2 5">peptidylprolyl isomerase</fullName>
        <ecNumber evidence="2 5">5.2.1.8</ecNumber>
    </recommendedName>
</protein>
<dbReference type="Gene3D" id="1.25.40.10">
    <property type="entry name" value="Tetratricopeptide repeat domain"/>
    <property type="match status" value="1"/>
</dbReference>
<evidence type="ECO:0000256" key="5">
    <source>
        <dbReference type="PROSITE-ProRule" id="PRU00277"/>
    </source>
</evidence>